<keyword evidence="1" id="KW-0472">Membrane</keyword>
<evidence type="ECO:0000313" key="2">
    <source>
        <dbReference type="EMBL" id="PYH92045.1"/>
    </source>
</evidence>
<protein>
    <recommendedName>
        <fullName evidence="4">Major facilitator superfamily (MFS) profile domain-containing protein</fullName>
    </recommendedName>
</protein>
<organism evidence="2 3">
    <name type="scientific">Aspergillus ellipticus CBS 707.79</name>
    <dbReference type="NCBI Taxonomy" id="1448320"/>
    <lineage>
        <taxon>Eukaryota</taxon>
        <taxon>Fungi</taxon>
        <taxon>Dikarya</taxon>
        <taxon>Ascomycota</taxon>
        <taxon>Pezizomycotina</taxon>
        <taxon>Eurotiomycetes</taxon>
        <taxon>Eurotiomycetidae</taxon>
        <taxon>Eurotiales</taxon>
        <taxon>Aspergillaceae</taxon>
        <taxon>Aspergillus</taxon>
        <taxon>Aspergillus subgen. Circumdati</taxon>
    </lineage>
</organism>
<dbReference type="STRING" id="1448320.A0A319D3J9"/>
<proteinExistence type="predicted"/>
<keyword evidence="3" id="KW-1185">Reference proteome</keyword>
<dbReference type="OrthoDB" id="5215911at2759"/>
<feature type="transmembrane region" description="Helical" evidence="1">
    <location>
        <begin position="20"/>
        <end position="42"/>
    </location>
</feature>
<sequence length="104" mass="11070">MALISNISLSWLTDCYRDIVGDALVAMAFVRTGLATVIVFALTPWINTIGLENMFICSACISLALMLLIIPMIYWGKGRAAQNGGLVSPTSSVAARESTVMGPC</sequence>
<evidence type="ECO:0008006" key="4">
    <source>
        <dbReference type="Google" id="ProtNLM"/>
    </source>
</evidence>
<dbReference type="EMBL" id="KZ825927">
    <property type="protein sequence ID" value="PYH92045.1"/>
    <property type="molecule type" value="Genomic_DNA"/>
</dbReference>
<reference evidence="2 3" key="1">
    <citation type="submission" date="2018-02" db="EMBL/GenBank/DDBJ databases">
        <title>The genomes of Aspergillus section Nigri reveals drivers in fungal speciation.</title>
        <authorList>
            <consortium name="DOE Joint Genome Institute"/>
            <person name="Vesth T.C."/>
            <person name="Nybo J."/>
            <person name="Theobald S."/>
            <person name="Brandl J."/>
            <person name="Frisvad J.C."/>
            <person name="Nielsen K.F."/>
            <person name="Lyhne E.K."/>
            <person name="Kogle M.E."/>
            <person name="Kuo A."/>
            <person name="Riley R."/>
            <person name="Clum A."/>
            <person name="Nolan M."/>
            <person name="Lipzen A."/>
            <person name="Salamov A."/>
            <person name="Henrissat B."/>
            <person name="Wiebenga A."/>
            <person name="De vries R.P."/>
            <person name="Grigoriev I.V."/>
            <person name="Mortensen U.H."/>
            <person name="Andersen M.R."/>
            <person name="Baker S.E."/>
        </authorList>
    </citation>
    <scope>NUCLEOTIDE SEQUENCE [LARGE SCALE GENOMIC DNA]</scope>
    <source>
        <strain evidence="2 3">CBS 707.79</strain>
    </source>
</reference>
<dbReference type="AlphaFoldDB" id="A0A319D3J9"/>
<evidence type="ECO:0000256" key="1">
    <source>
        <dbReference type="SAM" id="Phobius"/>
    </source>
</evidence>
<dbReference type="VEuPathDB" id="FungiDB:BO71DRAFT_432269"/>
<dbReference type="Proteomes" id="UP000247810">
    <property type="component" value="Unassembled WGS sequence"/>
</dbReference>
<feature type="transmembrane region" description="Helical" evidence="1">
    <location>
        <begin position="54"/>
        <end position="75"/>
    </location>
</feature>
<keyword evidence="1" id="KW-1133">Transmembrane helix</keyword>
<keyword evidence="1" id="KW-0812">Transmembrane</keyword>
<gene>
    <name evidence="2" type="ORF">BO71DRAFT_432269</name>
</gene>
<name>A0A319D3J9_9EURO</name>
<accession>A0A319D3J9</accession>
<evidence type="ECO:0000313" key="3">
    <source>
        <dbReference type="Proteomes" id="UP000247810"/>
    </source>
</evidence>